<dbReference type="Pfam" id="PF01535">
    <property type="entry name" value="PPR"/>
    <property type="match status" value="6"/>
</dbReference>
<dbReference type="GO" id="GO:0009451">
    <property type="term" value="P:RNA modification"/>
    <property type="evidence" value="ECO:0007669"/>
    <property type="project" value="InterPro"/>
</dbReference>
<dbReference type="PROSITE" id="PS51375">
    <property type="entry name" value="PPR"/>
    <property type="match status" value="5"/>
</dbReference>
<feature type="repeat" description="PPR" evidence="3">
    <location>
        <begin position="22"/>
        <end position="56"/>
    </location>
</feature>
<dbReference type="InterPro" id="IPR011990">
    <property type="entry name" value="TPR-like_helical_dom_sf"/>
</dbReference>
<evidence type="ECO:0000256" key="1">
    <source>
        <dbReference type="ARBA" id="ARBA00022737"/>
    </source>
</evidence>
<dbReference type="Pfam" id="PF13041">
    <property type="entry name" value="PPR_2"/>
    <property type="match status" value="3"/>
</dbReference>
<accession>A0AAP0PBW8</accession>
<sequence>MYNKSGRLDFGRQVFNDMPERDVVSWNSIITGYAQIGDWSEAFCLFLSMKKVENLLPSRVTFIGLVLACGQAGNLYIGKSIHGHLIRLAMMSDFRLGTAVMDMYLKCGEIEHARVMFEEELLEKSLVSWNSLIAGYSQNGYSYEALLLFQQILQEASMEPDSITIANVIPACASMRDLQMIKSMHTIVIKKGLRFENDTVLGTAMVDAYCKCSDIETASLLFSRIKKPSTGTWNAMMSGYTLNHCVHQSLQLFLTMLLGDVPSDSITMVILFQSCGELGSLNLGRMIHGFCLSKGFSSHLTVNNAMIDMYMRCGCRKSSQFLFNLMPYKNVVSWNTMLYGYVKVNDFAMALKIFYEMQLENQHKPDYVTMIPVIQAYAANAFNHGGPMVHGLVLKLGLQSDILVANSLLDAYAKNGLIDRAWSLFDQMGLLRDQTSWNAMIAGCGMNGQGKKACELLLQMEENGYKPNSITFISLLSSCSHSGLIDEGCRYFNMMITQYKIQPSIEHWTCIIDMFGRAGRLEEAYLLIKSGIGSGSGGLSDCAAIWAALLSACRMNMNVYIGELASQHLFKLAPHNCGHYSLLSNLYAFGKRWDDAANMRGVFEDGRLMKKPGLSLVNV</sequence>
<dbReference type="InterPro" id="IPR002885">
    <property type="entry name" value="PPR_rpt"/>
</dbReference>
<dbReference type="Pfam" id="PF20431">
    <property type="entry name" value="E_motif"/>
    <property type="match status" value="1"/>
</dbReference>
<dbReference type="InterPro" id="IPR046848">
    <property type="entry name" value="E_motif"/>
</dbReference>
<reference evidence="4 5" key="1">
    <citation type="submission" date="2024-01" db="EMBL/GenBank/DDBJ databases">
        <title>Genome assemblies of Stephania.</title>
        <authorList>
            <person name="Yang L."/>
        </authorList>
    </citation>
    <scope>NUCLEOTIDE SEQUENCE [LARGE SCALE GENOMIC DNA]</scope>
    <source>
        <strain evidence="4">QJT</strain>
        <tissue evidence="4">Leaf</tissue>
    </source>
</reference>
<evidence type="ECO:0000256" key="3">
    <source>
        <dbReference type="PROSITE-ProRule" id="PRU00708"/>
    </source>
</evidence>
<dbReference type="GO" id="GO:0003729">
    <property type="term" value="F:mRNA binding"/>
    <property type="evidence" value="ECO:0007669"/>
    <property type="project" value="UniProtKB-ARBA"/>
</dbReference>
<evidence type="ECO:0000256" key="2">
    <source>
        <dbReference type="ARBA" id="ARBA00061659"/>
    </source>
</evidence>
<feature type="repeat" description="PPR" evidence="3">
    <location>
        <begin position="401"/>
        <end position="431"/>
    </location>
</feature>
<comment type="similarity">
    <text evidence="2">Belongs to the PPR family. PCMP-E subfamily.</text>
</comment>
<feature type="repeat" description="PPR" evidence="3">
    <location>
        <begin position="330"/>
        <end position="365"/>
    </location>
</feature>
<evidence type="ECO:0000313" key="5">
    <source>
        <dbReference type="Proteomes" id="UP001417504"/>
    </source>
</evidence>
<gene>
    <name evidence="4" type="ORF">Sjap_009006</name>
</gene>
<dbReference type="PANTHER" id="PTHR47926:SF386">
    <property type="entry name" value="PENTATRICOPEPTIDE REPEAT-CONTAINING PROTEIN"/>
    <property type="match status" value="1"/>
</dbReference>
<evidence type="ECO:0000313" key="4">
    <source>
        <dbReference type="EMBL" id="KAK9138412.1"/>
    </source>
</evidence>
<feature type="repeat" description="PPR" evidence="3">
    <location>
        <begin position="125"/>
        <end position="160"/>
    </location>
</feature>
<dbReference type="FunFam" id="1.25.40.10:FF:000361">
    <property type="entry name" value="Pentatricopeptide repeat-containing protein chloroplastic"/>
    <property type="match status" value="1"/>
</dbReference>
<dbReference type="PANTHER" id="PTHR47926">
    <property type="entry name" value="PENTATRICOPEPTIDE REPEAT-CONTAINING PROTEIN"/>
    <property type="match status" value="1"/>
</dbReference>
<evidence type="ECO:0008006" key="6">
    <source>
        <dbReference type="Google" id="ProtNLM"/>
    </source>
</evidence>
<dbReference type="NCBIfam" id="TIGR00756">
    <property type="entry name" value="PPR"/>
    <property type="match status" value="6"/>
</dbReference>
<protein>
    <recommendedName>
        <fullName evidence="6">Pentatricopeptide repeat-containing protein</fullName>
    </recommendedName>
</protein>
<organism evidence="4 5">
    <name type="scientific">Stephania japonica</name>
    <dbReference type="NCBI Taxonomy" id="461633"/>
    <lineage>
        <taxon>Eukaryota</taxon>
        <taxon>Viridiplantae</taxon>
        <taxon>Streptophyta</taxon>
        <taxon>Embryophyta</taxon>
        <taxon>Tracheophyta</taxon>
        <taxon>Spermatophyta</taxon>
        <taxon>Magnoliopsida</taxon>
        <taxon>Ranunculales</taxon>
        <taxon>Menispermaceae</taxon>
        <taxon>Menispermoideae</taxon>
        <taxon>Cissampelideae</taxon>
        <taxon>Stephania</taxon>
    </lineage>
</organism>
<proteinExistence type="inferred from homology"/>
<dbReference type="FunFam" id="1.25.40.10:FF:000073">
    <property type="entry name" value="Pentatricopeptide repeat-containing protein chloroplastic"/>
    <property type="match status" value="1"/>
</dbReference>
<keyword evidence="1" id="KW-0677">Repeat</keyword>
<dbReference type="Proteomes" id="UP001417504">
    <property type="component" value="Unassembled WGS sequence"/>
</dbReference>
<dbReference type="FunFam" id="1.25.40.10:FF:000090">
    <property type="entry name" value="Pentatricopeptide repeat-containing protein, chloroplastic"/>
    <property type="match status" value="1"/>
</dbReference>
<keyword evidence="5" id="KW-1185">Reference proteome</keyword>
<dbReference type="AlphaFoldDB" id="A0AAP0PBW8"/>
<dbReference type="EMBL" id="JBBNAE010000003">
    <property type="protein sequence ID" value="KAK9138412.1"/>
    <property type="molecule type" value="Genomic_DNA"/>
</dbReference>
<name>A0AAP0PBW8_9MAGN</name>
<feature type="repeat" description="PPR" evidence="3">
    <location>
        <begin position="433"/>
        <end position="467"/>
    </location>
</feature>
<dbReference type="Gene3D" id="1.25.40.10">
    <property type="entry name" value="Tetratricopeptide repeat domain"/>
    <property type="match status" value="5"/>
</dbReference>
<dbReference type="InterPro" id="IPR046960">
    <property type="entry name" value="PPR_At4g14850-like_plant"/>
</dbReference>
<comment type="caution">
    <text evidence="4">The sequence shown here is derived from an EMBL/GenBank/DDBJ whole genome shotgun (WGS) entry which is preliminary data.</text>
</comment>